<dbReference type="Proteomes" id="UP000030401">
    <property type="component" value="Unassembled WGS sequence"/>
</dbReference>
<dbReference type="GO" id="GO:0003735">
    <property type="term" value="F:structural constituent of ribosome"/>
    <property type="evidence" value="ECO:0007669"/>
    <property type="project" value="TreeGrafter"/>
</dbReference>
<dbReference type="eggNOG" id="COG1098">
    <property type="taxonomic scope" value="Bacteria"/>
</dbReference>
<feature type="region of interest" description="Disordered" evidence="1">
    <location>
        <begin position="78"/>
        <end position="132"/>
    </location>
</feature>
<dbReference type="FunFam" id="2.40.50.140:FF:000051">
    <property type="entry name" value="RNA-binding transcriptional accessory protein"/>
    <property type="match status" value="1"/>
</dbReference>
<comment type="caution">
    <text evidence="3">The sequence shown here is derived from an EMBL/GenBank/DDBJ whole genome shotgun (WGS) entry which is preliminary data.</text>
</comment>
<dbReference type="PROSITE" id="PS50126">
    <property type="entry name" value="S1"/>
    <property type="match status" value="1"/>
</dbReference>
<dbReference type="NCBIfam" id="NF040579">
    <property type="entry name" value="S1_dom_CvfD"/>
    <property type="match status" value="1"/>
</dbReference>
<dbReference type="GO" id="GO:0005737">
    <property type="term" value="C:cytoplasm"/>
    <property type="evidence" value="ECO:0007669"/>
    <property type="project" value="UniProtKB-ARBA"/>
</dbReference>
<keyword evidence="4" id="KW-1185">Reference proteome</keyword>
<dbReference type="InterPro" id="IPR035104">
    <property type="entry name" value="Ribosomal_protein_S1-like"/>
</dbReference>
<dbReference type="GO" id="GO:0003729">
    <property type="term" value="F:mRNA binding"/>
    <property type="evidence" value="ECO:0007669"/>
    <property type="project" value="UniProtKB-ARBA"/>
</dbReference>
<proteinExistence type="predicted"/>
<dbReference type="Pfam" id="PF00575">
    <property type="entry name" value="S1"/>
    <property type="match status" value="1"/>
</dbReference>
<evidence type="ECO:0000313" key="3">
    <source>
        <dbReference type="EMBL" id="KGX86730.1"/>
    </source>
</evidence>
<dbReference type="SUPFAM" id="SSF50249">
    <property type="entry name" value="Nucleic acid-binding proteins"/>
    <property type="match status" value="1"/>
</dbReference>
<dbReference type="Gene3D" id="2.40.50.140">
    <property type="entry name" value="Nucleic acid-binding proteins"/>
    <property type="match status" value="1"/>
</dbReference>
<dbReference type="AlphaFoldDB" id="A0A0A5G6K6"/>
<dbReference type="OrthoDB" id="9810507at2"/>
<dbReference type="PANTHER" id="PTHR10724">
    <property type="entry name" value="30S RIBOSOMAL PROTEIN S1"/>
    <property type="match status" value="1"/>
</dbReference>
<protein>
    <submittedName>
        <fullName evidence="3">General stress protein</fullName>
    </submittedName>
</protein>
<reference evidence="3 4" key="1">
    <citation type="submission" date="2013-08" db="EMBL/GenBank/DDBJ databases">
        <authorList>
            <person name="Huang J."/>
            <person name="Wang G."/>
        </authorList>
    </citation>
    <scope>NUCLEOTIDE SEQUENCE [LARGE SCALE GENOMIC DNA]</scope>
    <source>
        <strain evidence="3 4">JSM 072002</strain>
    </source>
</reference>
<feature type="compositionally biased region" description="Basic and acidic residues" evidence="1">
    <location>
        <begin position="112"/>
        <end position="132"/>
    </location>
</feature>
<gene>
    <name evidence="3" type="ORF">N784_03795</name>
</gene>
<sequence>MAKFEEGQVLQGKITGIQPYGAFVALDEEVQGLVHISEVTHGFVKDINEHLNLGDEVNVKILNIDEEKGKYSLSIRATQEAPKQEQKPKQQRKPKQQQQFQQEETPAGFNTLKDKLDEWINQSKERENTFRK</sequence>
<dbReference type="InterPro" id="IPR050437">
    <property type="entry name" value="Ribos_protein_bS1-like"/>
</dbReference>
<dbReference type="PRINTS" id="PR00681">
    <property type="entry name" value="RIBOSOMALS1"/>
</dbReference>
<organism evidence="3 4">
    <name type="scientific">Pontibacillus litoralis JSM 072002</name>
    <dbReference type="NCBI Taxonomy" id="1385512"/>
    <lineage>
        <taxon>Bacteria</taxon>
        <taxon>Bacillati</taxon>
        <taxon>Bacillota</taxon>
        <taxon>Bacilli</taxon>
        <taxon>Bacillales</taxon>
        <taxon>Bacillaceae</taxon>
        <taxon>Pontibacillus</taxon>
    </lineage>
</organism>
<dbReference type="InterPro" id="IPR012340">
    <property type="entry name" value="NA-bd_OB-fold"/>
</dbReference>
<dbReference type="EMBL" id="AVPG01000011">
    <property type="protein sequence ID" value="KGX86730.1"/>
    <property type="molecule type" value="Genomic_DNA"/>
</dbReference>
<dbReference type="STRING" id="1385512.N784_03795"/>
<feature type="compositionally biased region" description="Low complexity" evidence="1">
    <location>
        <begin position="96"/>
        <end position="106"/>
    </location>
</feature>
<dbReference type="RefSeq" id="WP_036834166.1">
    <property type="nucleotide sequence ID" value="NZ_AVPG01000011.1"/>
</dbReference>
<dbReference type="InterPro" id="IPR003029">
    <property type="entry name" value="S1_domain"/>
</dbReference>
<dbReference type="GO" id="GO:0006412">
    <property type="term" value="P:translation"/>
    <property type="evidence" value="ECO:0007669"/>
    <property type="project" value="TreeGrafter"/>
</dbReference>
<name>A0A0A5G6K6_9BACI</name>
<evidence type="ECO:0000313" key="4">
    <source>
        <dbReference type="Proteomes" id="UP000030401"/>
    </source>
</evidence>
<evidence type="ECO:0000259" key="2">
    <source>
        <dbReference type="PROSITE" id="PS50126"/>
    </source>
</evidence>
<feature type="domain" description="S1 motif" evidence="2">
    <location>
        <begin position="7"/>
        <end position="76"/>
    </location>
</feature>
<dbReference type="NCBIfam" id="NF005973">
    <property type="entry name" value="PRK08059.1"/>
    <property type="match status" value="1"/>
</dbReference>
<accession>A0A0A5G6K6</accession>
<evidence type="ECO:0000256" key="1">
    <source>
        <dbReference type="SAM" id="MobiDB-lite"/>
    </source>
</evidence>
<dbReference type="SMART" id="SM00316">
    <property type="entry name" value="S1"/>
    <property type="match status" value="1"/>
</dbReference>